<evidence type="ECO:0000313" key="3">
    <source>
        <dbReference type="Proteomes" id="UP001589718"/>
    </source>
</evidence>
<dbReference type="EMBL" id="JBHMCR010000010">
    <property type="protein sequence ID" value="MFB9522620.1"/>
    <property type="molecule type" value="Genomic_DNA"/>
</dbReference>
<evidence type="ECO:0000256" key="1">
    <source>
        <dbReference type="SAM" id="MobiDB-lite"/>
    </source>
</evidence>
<reference evidence="2 3" key="1">
    <citation type="submission" date="2024-09" db="EMBL/GenBank/DDBJ databases">
        <authorList>
            <person name="Sun Q."/>
            <person name="Mori K."/>
        </authorList>
    </citation>
    <scope>NUCLEOTIDE SEQUENCE [LARGE SCALE GENOMIC DNA]</scope>
    <source>
        <strain evidence="2 3">JCM 4362</strain>
    </source>
</reference>
<name>A0ABV5PHC3_STRCM</name>
<comment type="caution">
    <text evidence="2">The sequence shown here is derived from an EMBL/GenBank/DDBJ whole genome shotgun (WGS) entry which is preliminary data.</text>
</comment>
<keyword evidence="3" id="KW-1185">Reference proteome</keyword>
<dbReference type="InterPro" id="IPR009241">
    <property type="entry name" value="HigB-like"/>
</dbReference>
<accession>A0ABV5PHC3</accession>
<proteinExistence type="predicted"/>
<protein>
    <submittedName>
        <fullName evidence="2">Type II toxin-antitoxin system RelE/ParE family toxin</fullName>
    </submittedName>
</protein>
<organism evidence="2 3">
    <name type="scientific">Streptomyces cremeus</name>
    <dbReference type="NCBI Taxonomy" id="66881"/>
    <lineage>
        <taxon>Bacteria</taxon>
        <taxon>Bacillati</taxon>
        <taxon>Actinomycetota</taxon>
        <taxon>Actinomycetes</taxon>
        <taxon>Kitasatosporales</taxon>
        <taxon>Streptomycetaceae</taxon>
        <taxon>Streptomyces</taxon>
    </lineage>
</organism>
<dbReference type="Pfam" id="PF05973">
    <property type="entry name" value="Gp49"/>
    <property type="match status" value="1"/>
</dbReference>
<sequence length="122" mass="14478">MSDPFEIEIEAEVRLWLMNLPAEDYEAVEDAAERLRHNATTLREPYSRYLGDGVRELRFTIGHDRRSVRITYWLAPGRRVVMLTVFRKTRQRETTEVARARRAKAECEAEHDPAEQEFRRTD</sequence>
<feature type="region of interest" description="Disordered" evidence="1">
    <location>
        <begin position="103"/>
        <end position="122"/>
    </location>
</feature>
<dbReference type="RefSeq" id="WP_345222795.1">
    <property type="nucleotide sequence ID" value="NZ_BAAAXE010000013.1"/>
</dbReference>
<evidence type="ECO:0000313" key="2">
    <source>
        <dbReference type="EMBL" id="MFB9522620.1"/>
    </source>
</evidence>
<dbReference type="Proteomes" id="UP001589718">
    <property type="component" value="Unassembled WGS sequence"/>
</dbReference>
<gene>
    <name evidence="2" type="ORF">ACFFTU_22000</name>
</gene>